<dbReference type="InterPro" id="IPR011473">
    <property type="entry name" value="DUF1579"/>
</dbReference>
<accession>A0A7C2P5T0</accession>
<protein>
    <submittedName>
        <fullName evidence="1">DUF1579 domain-containing protein</fullName>
    </submittedName>
</protein>
<gene>
    <name evidence="1" type="ORF">ENQ76_16765</name>
</gene>
<organism evidence="1">
    <name type="scientific">Schlesneria paludicola</name>
    <dbReference type="NCBI Taxonomy" id="360056"/>
    <lineage>
        <taxon>Bacteria</taxon>
        <taxon>Pseudomonadati</taxon>
        <taxon>Planctomycetota</taxon>
        <taxon>Planctomycetia</taxon>
        <taxon>Planctomycetales</taxon>
        <taxon>Planctomycetaceae</taxon>
        <taxon>Schlesneria</taxon>
    </lineage>
</organism>
<dbReference type="EMBL" id="DSOK01000461">
    <property type="protein sequence ID" value="HEN17113.1"/>
    <property type="molecule type" value="Genomic_DNA"/>
</dbReference>
<sequence length="161" mass="18158">MQAPEPQREHQWLQRLVGEWTFEVEMSMGPDQPPTTSRGRESVRSLGGLWTIGEGSGETPDGGAHKSIMTLGYDPHSQRFVGTFISSMMAYLWPYQGTLDAAEQVLTLDSEGPGFTDQGAMARYQDIIEFISDDHRTLSSQFLGPDGQWVSFMKAHYRRQR</sequence>
<proteinExistence type="predicted"/>
<comment type="caution">
    <text evidence="1">The sequence shown here is derived from an EMBL/GenBank/DDBJ whole genome shotgun (WGS) entry which is preliminary data.</text>
</comment>
<name>A0A7C2P5T0_9PLAN</name>
<dbReference type="Pfam" id="PF07617">
    <property type="entry name" value="DUF1579"/>
    <property type="match status" value="1"/>
</dbReference>
<dbReference type="AlphaFoldDB" id="A0A7C2P5T0"/>
<evidence type="ECO:0000313" key="1">
    <source>
        <dbReference type="EMBL" id="HEN17113.1"/>
    </source>
</evidence>
<reference evidence="1" key="1">
    <citation type="journal article" date="2020" name="mSystems">
        <title>Genome- and Community-Level Interaction Insights into Carbon Utilization and Element Cycling Functions of Hydrothermarchaeota in Hydrothermal Sediment.</title>
        <authorList>
            <person name="Zhou Z."/>
            <person name="Liu Y."/>
            <person name="Xu W."/>
            <person name="Pan J."/>
            <person name="Luo Z.H."/>
            <person name="Li M."/>
        </authorList>
    </citation>
    <scope>NUCLEOTIDE SEQUENCE [LARGE SCALE GENOMIC DNA]</scope>
    <source>
        <strain evidence="1">SpSt-339</strain>
    </source>
</reference>